<feature type="transmembrane region" description="Helical" evidence="2">
    <location>
        <begin position="97"/>
        <end position="118"/>
    </location>
</feature>
<organism evidence="3">
    <name type="scientific">Dunaliella tertiolecta</name>
    <name type="common">Green alga</name>
    <dbReference type="NCBI Taxonomy" id="3047"/>
    <lineage>
        <taxon>Eukaryota</taxon>
        <taxon>Viridiplantae</taxon>
        <taxon>Chlorophyta</taxon>
        <taxon>core chlorophytes</taxon>
        <taxon>Chlorophyceae</taxon>
        <taxon>CS clade</taxon>
        <taxon>Chlamydomonadales</taxon>
        <taxon>Dunaliellaceae</taxon>
        <taxon>Dunaliella</taxon>
    </lineage>
</organism>
<gene>
    <name evidence="3" type="ORF">DTER00134_LOCUS1254</name>
</gene>
<dbReference type="EMBL" id="HBIP01002927">
    <property type="protein sequence ID" value="CAE0486215.1"/>
    <property type="molecule type" value="Transcribed_RNA"/>
</dbReference>
<keyword evidence="2" id="KW-0472">Membrane</keyword>
<proteinExistence type="predicted"/>
<evidence type="ECO:0000256" key="2">
    <source>
        <dbReference type="SAM" id="Phobius"/>
    </source>
</evidence>
<reference evidence="3" key="1">
    <citation type="submission" date="2021-01" db="EMBL/GenBank/DDBJ databases">
        <authorList>
            <person name="Corre E."/>
            <person name="Pelletier E."/>
            <person name="Niang G."/>
            <person name="Scheremetjew M."/>
            <person name="Finn R."/>
            <person name="Kale V."/>
            <person name="Holt S."/>
            <person name="Cochrane G."/>
            <person name="Meng A."/>
            <person name="Brown T."/>
            <person name="Cohen L."/>
        </authorList>
    </citation>
    <scope>NUCLEOTIDE SEQUENCE</scope>
    <source>
        <strain evidence="3">CCMP1320</strain>
    </source>
</reference>
<keyword evidence="2" id="KW-1133">Transmembrane helix</keyword>
<feature type="compositionally biased region" description="Basic residues" evidence="1">
    <location>
        <begin position="51"/>
        <end position="61"/>
    </location>
</feature>
<keyword evidence="2" id="KW-0812">Transmembrane</keyword>
<sequence length="376" mass="41888">MKGHFSPGPQADSLDLGHVPLHTSCSSFDYEGSFSPIAENPQYASKERGQNGKRRKPRGISKRGVIMKQKVRRLWDKFESWDQFAVEEVPKSRIGGFLTVLVWLATLIYLVILVVQWVRSPPIVTSNALWSIGSGPFMMHMQCHAKSGCLLSNKLSSESTEGVSDLVNQTFIDGCVYVRHLGTLQMPLVYSINPFEGVSALYDPSTSDDEVLPRYGVTAASETMCKPYKGKGCVKIRESQVGPGVGSVMYVQIHNETETGDAKHRQEFFAATSTMNETVNPKTTACVPDQNWKETAQARLTMASFFFDVHVRRDSFWVYLWGTAGGAYGSFVEVAALLLVLSSLITKIYQKRLKHTQLMQATQSMRLPSFSHPLSK</sequence>
<evidence type="ECO:0000313" key="3">
    <source>
        <dbReference type="EMBL" id="CAE0486215.1"/>
    </source>
</evidence>
<name>A0A7S3QLA8_DUNTE</name>
<feature type="region of interest" description="Disordered" evidence="1">
    <location>
        <begin position="41"/>
        <end position="62"/>
    </location>
</feature>
<feature type="transmembrane region" description="Helical" evidence="2">
    <location>
        <begin position="316"/>
        <end position="345"/>
    </location>
</feature>
<evidence type="ECO:0000256" key="1">
    <source>
        <dbReference type="SAM" id="MobiDB-lite"/>
    </source>
</evidence>
<protein>
    <submittedName>
        <fullName evidence="3">Uncharacterized protein</fullName>
    </submittedName>
</protein>
<dbReference type="AlphaFoldDB" id="A0A7S3QLA8"/>
<accession>A0A7S3QLA8</accession>